<dbReference type="PANTHER" id="PTHR11717:SF31">
    <property type="entry name" value="LOW MOLECULAR WEIGHT PROTEIN-TYROSINE-PHOSPHATASE ETP-RELATED"/>
    <property type="match status" value="1"/>
</dbReference>
<keyword evidence="4" id="KW-0904">Protein phosphatase</keyword>
<keyword evidence="3" id="KW-0378">Hydrolase</keyword>
<dbReference type="Gene3D" id="3.40.50.2300">
    <property type="match status" value="1"/>
</dbReference>
<evidence type="ECO:0000256" key="6">
    <source>
        <dbReference type="PIRSR" id="PIRSR617867-1"/>
    </source>
</evidence>
<sequence>MIENVLVVCEGNICRSPLACAMLARSLPDIAFSSAGTHALTGESADPLIVQLARERGVALDEHIASSVTDKRVRGADLILTMTKVQREQIESAWPFSRGKVFRLIEGEEGIDIVDPYRRHRTTFDLAVAQIEHGVAHWCDVLAGQQVH</sequence>
<proteinExistence type="inferred from homology"/>
<evidence type="ECO:0000313" key="8">
    <source>
        <dbReference type="EMBL" id="QGZ62316.1"/>
    </source>
</evidence>
<organism evidence="8 9">
    <name type="scientific">Paraburkholderia acidisoli</name>
    <dbReference type="NCBI Taxonomy" id="2571748"/>
    <lineage>
        <taxon>Bacteria</taxon>
        <taxon>Pseudomonadati</taxon>
        <taxon>Pseudomonadota</taxon>
        <taxon>Betaproteobacteria</taxon>
        <taxon>Burkholderiales</taxon>
        <taxon>Burkholderiaceae</taxon>
        <taxon>Paraburkholderia</taxon>
    </lineage>
</organism>
<evidence type="ECO:0000256" key="2">
    <source>
        <dbReference type="ARBA" id="ARBA00013064"/>
    </source>
</evidence>
<dbReference type="Pfam" id="PF01451">
    <property type="entry name" value="LMWPc"/>
    <property type="match status" value="1"/>
</dbReference>
<dbReference type="AlphaFoldDB" id="A0A7Z2JF21"/>
<evidence type="ECO:0000256" key="1">
    <source>
        <dbReference type="ARBA" id="ARBA00011063"/>
    </source>
</evidence>
<dbReference type="GO" id="GO:0004725">
    <property type="term" value="F:protein tyrosine phosphatase activity"/>
    <property type="evidence" value="ECO:0007669"/>
    <property type="project" value="UniProtKB-EC"/>
</dbReference>
<dbReference type="InterPro" id="IPR017867">
    <property type="entry name" value="Tyr_phospatase_low_mol_wt"/>
</dbReference>
<dbReference type="CDD" id="cd16343">
    <property type="entry name" value="LMWPTP"/>
    <property type="match status" value="1"/>
</dbReference>
<dbReference type="SUPFAM" id="SSF52788">
    <property type="entry name" value="Phosphotyrosine protein phosphatases I"/>
    <property type="match status" value="1"/>
</dbReference>
<dbReference type="InterPro" id="IPR023485">
    <property type="entry name" value="Ptyr_pPase"/>
</dbReference>
<comment type="catalytic activity">
    <reaction evidence="5">
        <text>O-phospho-L-tyrosyl-[protein] + H2O = L-tyrosyl-[protein] + phosphate</text>
        <dbReference type="Rhea" id="RHEA:10684"/>
        <dbReference type="Rhea" id="RHEA-COMP:10136"/>
        <dbReference type="Rhea" id="RHEA-COMP:20101"/>
        <dbReference type="ChEBI" id="CHEBI:15377"/>
        <dbReference type="ChEBI" id="CHEBI:43474"/>
        <dbReference type="ChEBI" id="CHEBI:46858"/>
        <dbReference type="ChEBI" id="CHEBI:61978"/>
        <dbReference type="EC" id="3.1.3.48"/>
    </reaction>
</comment>
<dbReference type="RefSeq" id="WP_158951343.1">
    <property type="nucleotide sequence ID" value="NZ_CP046913.1"/>
</dbReference>
<feature type="active site" evidence="6">
    <location>
        <position position="15"/>
    </location>
</feature>
<name>A0A7Z2JF21_9BURK</name>
<evidence type="ECO:0000256" key="3">
    <source>
        <dbReference type="ARBA" id="ARBA00022801"/>
    </source>
</evidence>
<evidence type="ECO:0000256" key="4">
    <source>
        <dbReference type="ARBA" id="ARBA00022912"/>
    </source>
</evidence>
<gene>
    <name evidence="8" type="ORF">FAZ98_11565</name>
</gene>
<feature type="domain" description="Phosphotyrosine protein phosphatase I" evidence="7">
    <location>
        <begin position="3"/>
        <end position="141"/>
    </location>
</feature>
<feature type="active site" description="Proton donor" evidence="6">
    <location>
        <position position="115"/>
    </location>
</feature>
<reference evidence="8 9" key="1">
    <citation type="submission" date="2019-12" db="EMBL/GenBank/DDBJ databases">
        <title>Paraburkholderia acidiphila 7Q-K02 sp. nov and Paraburkholderia acidisoli DHF22 sp. nov., two strains isolated from forest soil.</title>
        <authorList>
            <person name="Gao Z."/>
            <person name="Qiu L."/>
        </authorList>
    </citation>
    <scope>NUCLEOTIDE SEQUENCE [LARGE SCALE GENOMIC DNA]</scope>
    <source>
        <strain evidence="8 9">DHF22</strain>
    </source>
</reference>
<dbReference type="InterPro" id="IPR050438">
    <property type="entry name" value="LMW_PTPase"/>
</dbReference>
<keyword evidence="9" id="KW-1185">Reference proteome</keyword>
<evidence type="ECO:0000256" key="5">
    <source>
        <dbReference type="ARBA" id="ARBA00051722"/>
    </source>
</evidence>
<protein>
    <recommendedName>
        <fullName evidence="2">protein-tyrosine-phosphatase</fullName>
        <ecNumber evidence="2">3.1.3.48</ecNumber>
    </recommendedName>
</protein>
<dbReference type="PANTHER" id="PTHR11717">
    <property type="entry name" value="LOW MOLECULAR WEIGHT PROTEIN TYROSINE PHOSPHATASE"/>
    <property type="match status" value="1"/>
</dbReference>
<dbReference type="KEGG" id="pacs:FAZ98_11565"/>
<dbReference type="EMBL" id="CP046913">
    <property type="protein sequence ID" value="QGZ62316.1"/>
    <property type="molecule type" value="Genomic_DNA"/>
</dbReference>
<dbReference type="EC" id="3.1.3.48" evidence="2"/>
<comment type="similarity">
    <text evidence="1">Belongs to the low molecular weight phosphotyrosine protein phosphatase family.</text>
</comment>
<accession>A0A7Z2JF21</accession>
<dbReference type="InterPro" id="IPR036196">
    <property type="entry name" value="Ptyr_pPase_sf"/>
</dbReference>
<dbReference type="SMART" id="SM00226">
    <property type="entry name" value="LMWPc"/>
    <property type="match status" value="1"/>
</dbReference>
<dbReference type="PRINTS" id="PR00719">
    <property type="entry name" value="LMWPTPASE"/>
</dbReference>
<dbReference type="Proteomes" id="UP000433577">
    <property type="component" value="Chromosome 1"/>
</dbReference>
<feature type="active site" description="Nucleophile" evidence="6">
    <location>
        <position position="9"/>
    </location>
</feature>
<evidence type="ECO:0000313" key="9">
    <source>
        <dbReference type="Proteomes" id="UP000433577"/>
    </source>
</evidence>
<evidence type="ECO:0000259" key="7">
    <source>
        <dbReference type="SMART" id="SM00226"/>
    </source>
</evidence>
<dbReference type="OrthoDB" id="9784339at2"/>